<organism evidence="1 2">
    <name type="scientific">Dendrobium chrysotoxum</name>
    <name type="common">Orchid</name>
    <dbReference type="NCBI Taxonomy" id="161865"/>
    <lineage>
        <taxon>Eukaryota</taxon>
        <taxon>Viridiplantae</taxon>
        <taxon>Streptophyta</taxon>
        <taxon>Embryophyta</taxon>
        <taxon>Tracheophyta</taxon>
        <taxon>Spermatophyta</taxon>
        <taxon>Magnoliopsida</taxon>
        <taxon>Liliopsida</taxon>
        <taxon>Asparagales</taxon>
        <taxon>Orchidaceae</taxon>
        <taxon>Epidendroideae</taxon>
        <taxon>Malaxideae</taxon>
        <taxon>Dendrobiinae</taxon>
        <taxon>Dendrobium</taxon>
    </lineage>
</organism>
<name>A0AAV7FLC2_DENCH</name>
<accession>A0AAV7FLC2</accession>
<proteinExistence type="predicted"/>
<dbReference type="Proteomes" id="UP000775213">
    <property type="component" value="Unassembled WGS sequence"/>
</dbReference>
<comment type="caution">
    <text evidence="1">The sequence shown here is derived from an EMBL/GenBank/DDBJ whole genome shotgun (WGS) entry which is preliminary data.</text>
</comment>
<reference evidence="1 2" key="1">
    <citation type="journal article" date="2021" name="Hortic Res">
        <title>Chromosome-scale assembly of the Dendrobium chrysotoxum genome enhances the understanding of orchid evolution.</title>
        <authorList>
            <person name="Zhang Y."/>
            <person name="Zhang G.Q."/>
            <person name="Zhang D."/>
            <person name="Liu X.D."/>
            <person name="Xu X.Y."/>
            <person name="Sun W.H."/>
            <person name="Yu X."/>
            <person name="Zhu X."/>
            <person name="Wang Z.W."/>
            <person name="Zhao X."/>
            <person name="Zhong W.Y."/>
            <person name="Chen H."/>
            <person name="Yin W.L."/>
            <person name="Huang T."/>
            <person name="Niu S.C."/>
            <person name="Liu Z.J."/>
        </authorList>
    </citation>
    <scope>NUCLEOTIDE SEQUENCE [LARGE SCALE GENOMIC DNA]</scope>
    <source>
        <strain evidence="1">Lindl</strain>
    </source>
</reference>
<dbReference type="AlphaFoldDB" id="A0AAV7FLC2"/>
<sequence>MCIDYAPCDLSKFFVKSVENKDHSILWTVPFHAKEGTIQCTYGKIEIMSLLYSHYMRVISCNGYLHSRCAADRPSSS</sequence>
<gene>
    <name evidence="1" type="ORF">IEQ34_026792</name>
</gene>
<dbReference type="EMBL" id="JAGFBR010000787">
    <property type="protein sequence ID" value="KAH0434584.1"/>
    <property type="molecule type" value="Genomic_DNA"/>
</dbReference>
<protein>
    <submittedName>
        <fullName evidence="1">Uncharacterized protein</fullName>
    </submittedName>
</protein>
<evidence type="ECO:0000313" key="2">
    <source>
        <dbReference type="Proteomes" id="UP000775213"/>
    </source>
</evidence>
<evidence type="ECO:0000313" key="1">
    <source>
        <dbReference type="EMBL" id="KAH0434584.1"/>
    </source>
</evidence>
<keyword evidence="2" id="KW-1185">Reference proteome</keyword>